<name>A0ABP0UDD2_9BRYO</name>
<keyword evidence="4" id="KW-0804">Transcription</keyword>
<dbReference type="InterPro" id="IPR036955">
    <property type="entry name" value="AP2/ERF_dom_sf"/>
</dbReference>
<dbReference type="PANTHER" id="PTHR31190:SF374">
    <property type="entry name" value="AP2_ERF DOMAIN-CONTAINING PROTEIN"/>
    <property type="match status" value="1"/>
</dbReference>
<feature type="compositionally biased region" description="Polar residues" evidence="6">
    <location>
        <begin position="418"/>
        <end position="434"/>
    </location>
</feature>
<dbReference type="Proteomes" id="UP001497512">
    <property type="component" value="Chromosome 3"/>
</dbReference>
<sequence>MASEFASRRLKMQNVMDRWAAQEKMWVLSSSSYKEQEKFGNHRVLKQQQKQFRNQLSRIPDPVSGIAAFYEFAAVGSSSSSSRTGEFPAATTTPQPEEDHGFASSFGIENQMMAEVPPSEDNSWNAAVLSGNVHHDQIMVFTPFTGTGEAAASDDGLEEEHHNAVAATLLQGNWDDGLLLNDWFCVQESESPHQEAPPVQPMKLLEPNVQQQPVAIQPTTSHRSPASFPEATAMQFMKHEVVVNNPFLQPAMNSSQAGIPHQEQQKLQLPQKKQGVHQKLQLKKGQQQQIKSTCCKQELQHTEQKTDHKAPVGAEAAATAAAGSHPPRMKAPRQSHSRGVHYRGVRQRPWGKFAAEIRNKARQGARMWLGTFDTAEEAAEAYDAAAFKIRGSRAHLNFPLRASSLAAATAATATSSSPPTQNKTSSDLTSSGIMLSTKGSPNVVSSSILPSSNANSILLQDPPSYKMSPRGGEGLEDQMVVTASREPGSDDDHFKIPEGDHITQQRMRSRPEQKSTEADDLFPELSSFELEDVAHKEMTTMTMSPPSCIMETSEFFFGDDLEMKEKLELQDLGAKYWEQLLSSSNSFESDITMADIDVVLAVSNPNFTSSSDGHLELFPDIFGHENSPLL</sequence>
<dbReference type="CDD" id="cd00018">
    <property type="entry name" value="AP2"/>
    <property type="match status" value="1"/>
</dbReference>
<proteinExistence type="predicted"/>
<protein>
    <recommendedName>
        <fullName evidence="7">AP2/ERF domain-containing protein</fullName>
    </recommendedName>
</protein>
<organism evidence="8 9">
    <name type="scientific">Sphagnum troendelagicum</name>
    <dbReference type="NCBI Taxonomy" id="128251"/>
    <lineage>
        <taxon>Eukaryota</taxon>
        <taxon>Viridiplantae</taxon>
        <taxon>Streptophyta</taxon>
        <taxon>Embryophyta</taxon>
        <taxon>Bryophyta</taxon>
        <taxon>Sphagnophytina</taxon>
        <taxon>Sphagnopsida</taxon>
        <taxon>Sphagnales</taxon>
        <taxon>Sphagnaceae</taxon>
        <taxon>Sphagnum</taxon>
    </lineage>
</organism>
<feature type="compositionally biased region" description="Low complexity" evidence="6">
    <location>
        <begin position="311"/>
        <end position="322"/>
    </location>
</feature>
<dbReference type="InterPro" id="IPR016177">
    <property type="entry name" value="DNA-bd_dom_sf"/>
</dbReference>
<feature type="region of interest" description="Disordered" evidence="6">
    <location>
        <begin position="302"/>
        <end position="341"/>
    </location>
</feature>
<dbReference type="InterPro" id="IPR001471">
    <property type="entry name" value="AP2/ERF_dom"/>
</dbReference>
<dbReference type="SUPFAM" id="SSF54171">
    <property type="entry name" value="DNA-binding domain"/>
    <property type="match status" value="1"/>
</dbReference>
<dbReference type="EMBL" id="OZ019895">
    <property type="protein sequence ID" value="CAK9218935.1"/>
    <property type="molecule type" value="Genomic_DNA"/>
</dbReference>
<evidence type="ECO:0000256" key="1">
    <source>
        <dbReference type="ARBA" id="ARBA00004123"/>
    </source>
</evidence>
<gene>
    <name evidence="8" type="ORF">CSSPTR1EN2_LOCUS14233</name>
</gene>
<evidence type="ECO:0000256" key="6">
    <source>
        <dbReference type="SAM" id="MobiDB-lite"/>
    </source>
</evidence>
<dbReference type="SMART" id="SM00380">
    <property type="entry name" value="AP2"/>
    <property type="match status" value="1"/>
</dbReference>
<evidence type="ECO:0000256" key="3">
    <source>
        <dbReference type="ARBA" id="ARBA00023125"/>
    </source>
</evidence>
<dbReference type="Gene3D" id="3.30.730.10">
    <property type="entry name" value="AP2/ERF domain"/>
    <property type="match status" value="1"/>
</dbReference>
<dbReference type="PRINTS" id="PR00367">
    <property type="entry name" value="ETHRSPELEMNT"/>
</dbReference>
<keyword evidence="5" id="KW-0539">Nucleus</keyword>
<dbReference type="Pfam" id="PF00847">
    <property type="entry name" value="AP2"/>
    <property type="match status" value="1"/>
</dbReference>
<dbReference type="PROSITE" id="PS51032">
    <property type="entry name" value="AP2_ERF"/>
    <property type="match status" value="1"/>
</dbReference>
<dbReference type="PANTHER" id="PTHR31190">
    <property type="entry name" value="DNA-BINDING DOMAIN"/>
    <property type="match status" value="1"/>
</dbReference>
<feature type="domain" description="AP2/ERF" evidence="7">
    <location>
        <begin position="341"/>
        <end position="399"/>
    </location>
</feature>
<keyword evidence="9" id="KW-1185">Reference proteome</keyword>
<keyword evidence="2" id="KW-0805">Transcription regulation</keyword>
<evidence type="ECO:0000313" key="8">
    <source>
        <dbReference type="EMBL" id="CAK9218935.1"/>
    </source>
</evidence>
<feature type="region of interest" description="Disordered" evidence="6">
    <location>
        <begin position="411"/>
        <end position="434"/>
    </location>
</feature>
<evidence type="ECO:0000256" key="5">
    <source>
        <dbReference type="ARBA" id="ARBA00023242"/>
    </source>
</evidence>
<reference evidence="8" key="1">
    <citation type="submission" date="2024-02" db="EMBL/GenBank/DDBJ databases">
        <authorList>
            <consortium name="ELIXIR-Norway"/>
            <consortium name="Elixir Norway"/>
        </authorList>
    </citation>
    <scope>NUCLEOTIDE SEQUENCE</scope>
</reference>
<keyword evidence="3" id="KW-0238">DNA-binding</keyword>
<evidence type="ECO:0000256" key="2">
    <source>
        <dbReference type="ARBA" id="ARBA00023015"/>
    </source>
</evidence>
<evidence type="ECO:0000259" key="7">
    <source>
        <dbReference type="PROSITE" id="PS51032"/>
    </source>
</evidence>
<feature type="region of interest" description="Disordered" evidence="6">
    <location>
        <begin position="78"/>
        <end position="99"/>
    </location>
</feature>
<comment type="subcellular location">
    <subcellularLocation>
        <location evidence="1">Nucleus</location>
    </subcellularLocation>
</comment>
<feature type="region of interest" description="Disordered" evidence="6">
    <location>
        <begin position="453"/>
        <end position="473"/>
    </location>
</feature>
<dbReference type="InterPro" id="IPR044808">
    <property type="entry name" value="ERF_plant"/>
</dbReference>
<feature type="compositionally biased region" description="Basic residues" evidence="6">
    <location>
        <begin position="327"/>
        <end position="341"/>
    </location>
</feature>
<evidence type="ECO:0000256" key="4">
    <source>
        <dbReference type="ARBA" id="ARBA00023163"/>
    </source>
</evidence>
<accession>A0ABP0UDD2</accession>
<evidence type="ECO:0000313" key="9">
    <source>
        <dbReference type="Proteomes" id="UP001497512"/>
    </source>
</evidence>